<evidence type="ECO:0000256" key="5">
    <source>
        <dbReference type="ARBA" id="ARBA00022692"/>
    </source>
</evidence>
<feature type="transmembrane region" description="Helical" evidence="13">
    <location>
        <begin position="723"/>
        <end position="745"/>
    </location>
</feature>
<feature type="domain" description="Fungal lipase-type" evidence="14">
    <location>
        <begin position="376"/>
        <end position="502"/>
    </location>
</feature>
<protein>
    <recommendedName>
        <fullName evidence="14">Fungal lipase-type domain-containing protein</fullName>
    </recommendedName>
</protein>
<dbReference type="Proteomes" id="UP001295423">
    <property type="component" value="Unassembled WGS sequence"/>
</dbReference>
<feature type="compositionally biased region" description="Polar residues" evidence="12">
    <location>
        <begin position="67"/>
        <end position="81"/>
    </location>
</feature>
<reference evidence="15" key="1">
    <citation type="submission" date="2023-08" db="EMBL/GenBank/DDBJ databases">
        <authorList>
            <person name="Audoor S."/>
            <person name="Bilcke G."/>
        </authorList>
    </citation>
    <scope>NUCLEOTIDE SEQUENCE</scope>
</reference>
<feature type="region of interest" description="Disordered" evidence="12">
    <location>
        <begin position="63"/>
        <end position="86"/>
    </location>
</feature>
<dbReference type="PANTHER" id="PTHR46023:SF6">
    <property type="entry name" value="LIPASE CLASS 3 FAMILY PROTEIN"/>
    <property type="match status" value="1"/>
</dbReference>
<dbReference type="GO" id="GO:0012505">
    <property type="term" value="C:endomembrane system"/>
    <property type="evidence" value="ECO:0007669"/>
    <property type="project" value="UniProtKB-SubCell"/>
</dbReference>
<dbReference type="GO" id="GO:0016020">
    <property type="term" value="C:membrane"/>
    <property type="evidence" value="ECO:0007669"/>
    <property type="project" value="InterPro"/>
</dbReference>
<feature type="region of interest" description="Disordered" evidence="12">
    <location>
        <begin position="950"/>
        <end position="981"/>
    </location>
</feature>
<dbReference type="SUPFAM" id="SSF53474">
    <property type="entry name" value="alpha/beta-Hydrolases"/>
    <property type="match status" value="1"/>
</dbReference>
<keyword evidence="4" id="KW-0633">Potassium transport</keyword>
<evidence type="ECO:0000256" key="1">
    <source>
        <dbReference type="ARBA" id="ARBA00004127"/>
    </source>
</evidence>
<name>A0AAD2G3H8_9STRA</name>
<dbReference type="InterPro" id="IPR029058">
    <property type="entry name" value="AB_hydrolase_fold"/>
</dbReference>
<dbReference type="AlphaFoldDB" id="A0AAD2G3H8"/>
<evidence type="ECO:0000256" key="12">
    <source>
        <dbReference type="SAM" id="MobiDB-lite"/>
    </source>
</evidence>
<feature type="transmembrane region" description="Helical" evidence="13">
    <location>
        <begin position="20"/>
        <end position="42"/>
    </location>
</feature>
<dbReference type="Pfam" id="PF01764">
    <property type="entry name" value="Lipase_3"/>
    <property type="match status" value="1"/>
</dbReference>
<evidence type="ECO:0000259" key="14">
    <source>
        <dbReference type="Pfam" id="PF01764"/>
    </source>
</evidence>
<gene>
    <name evidence="15" type="ORF">CYCCA115_LOCUS18975</name>
</gene>
<feature type="compositionally biased region" description="Basic residues" evidence="12">
    <location>
        <begin position="970"/>
        <end position="981"/>
    </location>
</feature>
<feature type="transmembrane region" description="Helical" evidence="13">
    <location>
        <begin position="757"/>
        <end position="774"/>
    </location>
</feature>
<dbReference type="Gene3D" id="3.40.50.1820">
    <property type="entry name" value="alpha/beta hydrolase"/>
    <property type="match status" value="1"/>
</dbReference>
<keyword evidence="5 13" id="KW-0812">Transmembrane</keyword>
<keyword evidence="8 13" id="KW-1133">Transmembrane helix</keyword>
<dbReference type="GO" id="GO:0005267">
    <property type="term" value="F:potassium channel activity"/>
    <property type="evidence" value="ECO:0007669"/>
    <property type="project" value="UniProtKB-KW"/>
</dbReference>
<dbReference type="Pfam" id="PF05197">
    <property type="entry name" value="TRIC"/>
    <property type="match status" value="1"/>
</dbReference>
<keyword evidence="9" id="KW-0406">Ion transport</keyword>
<feature type="transmembrane region" description="Helical" evidence="13">
    <location>
        <begin position="903"/>
        <end position="926"/>
    </location>
</feature>
<evidence type="ECO:0000313" key="16">
    <source>
        <dbReference type="Proteomes" id="UP001295423"/>
    </source>
</evidence>
<organism evidence="15 16">
    <name type="scientific">Cylindrotheca closterium</name>
    <dbReference type="NCBI Taxonomy" id="2856"/>
    <lineage>
        <taxon>Eukaryota</taxon>
        <taxon>Sar</taxon>
        <taxon>Stramenopiles</taxon>
        <taxon>Ochrophyta</taxon>
        <taxon>Bacillariophyta</taxon>
        <taxon>Bacillariophyceae</taxon>
        <taxon>Bacillariophycidae</taxon>
        <taxon>Bacillariales</taxon>
        <taxon>Bacillariaceae</taxon>
        <taxon>Cylindrotheca</taxon>
    </lineage>
</organism>
<evidence type="ECO:0000256" key="11">
    <source>
        <dbReference type="ARBA" id="ARBA00023303"/>
    </source>
</evidence>
<evidence type="ECO:0000256" key="7">
    <source>
        <dbReference type="ARBA" id="ARBA00022958"/>
    </source>
</evidence>
<dbReference type="GO" id="GO:0006629">
    <property type="term" value="P:lipid metabolic process"/>
    <property type="evidence" value="ECO:0007669"/>
    <property type="project" value="InterPro"/>
</dbReference>
<evidence type="ECO:0000256" key="8">
    <source>
        <dbReference type="ARBA" id="ARBA00022989"/>
    </source>
</evidence>
<keyword evidence="6" id="KW-0631">Potassium channel</keyword>
<accession>A0AAD2G3H8</accession>
<evidence type="ECO:0000256" key="13">
    <source>
        <dbReference type="SAM" id="Phobius"/>
    </source>
</evidence>
<evidence type="ECO:0000313" key="15">
    <source>
        <dbReference type="EMBL" id="CAJ1960971.1"/>
    </source>
</evidence>
<evidence type="ECO:0000256" key="3">
    <source>
        <dbReference type="ARBA" id="ARBA00022448"/>
    </source>
</evidence>
<keyword evidence="7" id="KW-0630">Potassium</keyword>
<dbReference type="InterPro" id="IPR002921">
    <property type="entry name" value="Fungal_lipase-type"/>
</dbReference>
<comment type="similarity">
    <text evidence="2">Belongs to the TMEM38 family.</text>
</comment>
<dbReference type="GO" id="GO:0042802">
    <property type="term" value="F:identical protein binding"/>
    <property type="evidence" value="ECO:0007669"/>
    <property type="project" value="InterPro"/>
</dbReference>
<feature type="transmembrane region" description="Helical" evidence="13">
    <location>
        <begin position="818"/>
        <end position="840"/>
    </location>
</feature>
<comment type="subcellular location">
    <subcellularLocation>
        <location evidence="1">Endomembrane system</location>
        <topology evidence="1">Multi-pass membrane protein</topology>
    </subcellularLocation>
</comment>
<evidence type="ECO:0000256" key="10">
    <source>
        <dbReference type="ARBA" id="ARBA00023136"/>
    </source>
</evidence>
<evidence type="ECO:0000256" key="4">
    <source>
        <dbReference type="ARBA" id="ARBA00022538"/>
    </source>
</evidence>
<keyword evidence="11" id="KW-0407">Ion channel</keyword>
<dbReference type="PANTHER" id="PTHR46023">
    <property type="entry name" value="LIPASE CLASS 3 PROTEIN-LIKE"/>
    <property type="match status" value="1"/>
</dbReference>
<keyword evidence="10 13" id="KW-0472">Membrane</keyword>
<evidence type="ECO:0000256" key="2">
    <source>
        <dbReference type="ARBA" id="ARBA00005766"/>
    </source>
</evidence>
<proteinExistence type="inferred from homology"/>
<keyword evidence="16" id="KW-1185">Reference proteome</keyword>
<comment type="caution">
    <text evidence="15">The sequence shown here is derived from an EMBL/GenBank/DDBJ whole genome shotgun (WGS) entry which is preliminary data.</text>
</comment>
<dbReference type="EMBL" id="CAKOGP040002080">
    <property type="protein sequence ID" value="CAJ1960971.1"/>
    <property type="molecule type" value="Genomic_DNA"/>
</dbReference>
<evidence type="ECO:0000256" key="6">
    <source>
        <dbReference type="ARBA" id="ARBA00022826"/>
    </source>
</evidence>
<sequence>MKTQKQSQPRMKQSQFQTILIGLLICSSIVLLTVEASILFVIQDSEEQKAEKDQNFFQKLFRRQKKTGSNPQRHLGSTQGSKDIPPEQEILDQSDESESIKNDTISGLIDELGEKAASFLKEKVFGQTSVQELEKAPGFLTLFSGNNDGATTGRKDENWYKNLFVDLFPPDGNQDKAGNTEKKDKISGPMKALNNFRDRGKNNFVVQELLQKTTLLEQNAVTSSIPEVLGLLKEAVDNAINQMTKTFEKVLSSVGPTTTIALIYYIANQEESYTPSWKRQQHRFYAKITPQVAIELHDALYLSQLAYVNSISEFRAGLHDFQHGTWELAYGSTESLPAKPANFLLVHKNPAPLHDAYFESVLPWESKKGNELQVALVVRGTKNLPDILADMTLDLEDYRGGKAHGGILISGRALVDFYAPKLKELLKHSGRDVIRLYIVGHSLGAGAGAIAAMEFKEYDFVEVEAVGFGCPALLSPELSETTKDYITTVVADADVVPRMSGASMVNAILDLIGFNWTTMAREDFKFTMDRIEETTPVANIKPILPPKSHVLKWSEEILNYTATEKFDRVPISLIPPGNCIHLFRDGVGYTGSVTPCSYFANGVEISRTMVDDHLVMPGYHRALVTMMRDWNQDFNVSMMNTQLLSWHDSNYGPLLSQSLTSPTRSQKFRASTGCHTMSEVFDTLFAYLCGTSAYHAEIRTFGMALQGAIAVRKGPNKDGKMHFFHAFAMTTIAAFAGGWFTGLWMGKPTSMIASGDVNVTLAMIAFIIVNYTPFDIGYKIMTSLPATLVITSMAQMFRSMGTIGFISVAANELKPSKYYPTAIIGPILYGALLGNMGGFFKSGVEGYLANGIPWPFQNAFFIGTWFHLFVHDVEGPIGSTLRETVYTFVDPRTLGLPDMDNRAFGILVMNVFMQVTGIIMLPIFLGPAFSPIAAPMIWIVDFVKSTAGEEPTVTGKSLSPPAAAEVAMEKRKKRKKKKKKA</sequence>
<evidence type="ECO:0000256" key="9">
    <source>
        <dbReference type="ARBA" id="ARBA00023065"/>
    </source>
</evidence>
<keyword evidence="3" id="KW-0813">Transport</keyword>
<dbReference type="InterPro" id="IPR007866">
    <property type="entry name" value="TRIC_channel"/>
</dbReference>